<dbReference type="AlphaFoldDB" id="A0A198UDN8"/>
<dbReference type="EMBL" id="LXHC01000028">
    <property type="protein sequence ID" value="OAU94520.1"/>
    <property type="molecule type" value="Genomic_DNA"/>
</dbReference>
<comment type="caution">
    <text evidence="2">The sequence shown here is derived from an EMBL/GenBank/DDBJ whole genome shotgun (WGS) entry which is preliminary data.</text>
</comment>
<gene>
    <name evidence="2" type="ORF">AO384_1877</name>
</gene>
<dbReference type="PATRIC" id="fig|480.230.peg.1902"/>
<accession>A0A198UDN8</accession>
<dbReference type="Proteomes" id="UP000078228">
    <property type="component" value="Unassembled WGS sequence"/>
</dbReference>
<feature type="transmembrane region" description="Helical" evidence="1">
    <location>
        <begin position="20"/>
        <end position="38"/>
    </location>
</feature>
<evidence type="ECO:0000313" key="2">
    <source>
        <dbReference type="EMBL" id="OAU94520.1"/>
    </source>
</evidence>
<evidence type="ECO:0000313" key="3">
    <source>
        <dbReference type="Proteomes" id="UP000078228"/>
    </source>
</evidence>
<name>A0A198UDN8_MORCA</name>
<sequence>MLSKLIPDIITPKDIPKGLILLLIVACLLVGLSGLRYGGMEGWLHVLENWLVALVVIPALTALISLPLKWRDSTFDVRMVYYLGMFVALLFMLAKLRYWR</sequence>
<dbReference type="eggNOG" id="ENOG5033ZUD">
    <property type="taxonomic scope" value="Bacteria"/>
</dbReference>
<keyword evidence="1" id="KW-0472">Membrane</keyword>
<dbReference type="RefSeq" id="WP_003657937.1">
    <property type="nucleotide sequence ID" value="NZ_LXHB01000136.1"/>
</dbReference>
<keyword evidence="1" id="KW-0812">Transmembrane</keyword>
<reference evidence="2 3" key="1">
    <citation type="journal article" date="2016" name="Genome Biol. Evol.">
        <title>Comparative Genomic Analyses of the Moraxella catarrhalis Serosensitive and Seroresistant Lineages Demonstrate Their Independent Evolution.</title>
        <authorList>
            <person name="Earl J.P."/>
            <person name="de Vries S.P."/>
            <person name="Ahmed A."/>
            <person name="Powell E."/>
            <person name="Schultz M.P."/>
            <person name="Hermans P.W."/>
            <person name="Hill D.J."/>
            <person name="Zhou Z."/>
            <person name="Constantinidou C.I."/>
            <person name="Hu F.Z."/>
            <person name="Bootsma H.J."/>
            <person name="Ehrlich G.D."/>
        </authorList>
    </citation>
    <scope>NUCLEOTIDE SEQUENCE [LARGE SCALE GENOMIC DNA]</scope>
    <source>
        <strain evidence="2 3">Z7542</strain>
    </source>
</reference>
<evidence type="ECO:0000256" key="1">
    <source>
        <dbReference type="SAM" id="Phobius"/>
    </source>
</evidence>
<protein>
    <submittedName>
        <fullName evidence="2">Uncharacterized protein</fullName>
    </submittedName>
</protein>
<keyword evidence="3" id="KW-1185">Reference proteome</keyword>
<keyword evidence="1" id="KW-1133">Transmembrane helix</keyword>
<organism evidence="2 3">
    <name type="scientific">Moraxella catarrhalis</name>
    <name type="common">Branhamella catarrhalis</name>
    <dbReference type="NCBI Taxonomy" id="480"/>
    <lineage>
        <taxon>Bacteria</taxon>
        <taxon>Pseudomonadati</taxon>
        <taxon>Pseudomonadota</taxon>
        <taxon>Gammaproteobacteria</taxon>
        <taxon>Moraxellales</taxon>
        <taxon>Moraxellaceae</taxon>
        <taxon>Moraxella</taxon>
    </lineage>
</organism>
<dbReference type="OrthoDB" id="6658280at2"/>
<proteinExistence type="predicted"/>
<feature type="transmembrane region" description="Helical" evidence="1">
    <location>
        <begin position="80"/>
        <end position="99"/>
    </location>
</feature>
<feature type="transmembrane region" description="Helical" evidence="1">
    <location>
        <begin position="50"/>
        <end position="68"/>
    </location>
</feature>